<gene>
    <name evidence="2" type="ORF">HYC85_027740</name>
</gene>
<dbReference type="EMBL" id="JACBKZ010000014">
    <property type="protein sequence ID" value="KAF5931569.1"/>
    <property type="molecule type" value="Genomic_DNA"/>
</dbReference>
<dbReference type="AlphaFoldDB" id="A0A7J7FTE8"/>
<feature type="compositionally biased region" description="Low complexity" evidence="1">
    <location>
        <begin position="22"/>
        <end position="32"/>
    </location>
</feature>
<dbReference type="Proteomes" id="UP000593564">
    <property type="component" value="Unassembled WGS sequence"/>
</dbReference>
<protein>
    <submittedName>
        <fullName evidence="2">Uncharacterized protein</fullName>
    </submittedName>
</protein>
<evidence type="ECO:0000313" key="2">
    <source>
        <dbReference type="EMBL" id="KAF5931569.1"/>
    </source>
</evidence>
<name>A0A7J7FTE8_CAMSI</name>
<sequence length="52" mass="6005">MNYVDLIPILEIRRQLHPEVRSQPYPSYSSQPDHLAQITSTASHQSMSYTNC</sequence>
<proteinExistence type="predicted"/>
<accession>A0A7J7FTE8</accession>
<feature type="compositionally biased region" description="Polar residues" evidence="1">
    <location>
        <begin position="37"/>
        <end position="52"/>
    </location>
</feature>
<feature type="region of interest" description="Disordered" evidence="1">
    <location>
        <begin position="21"/>
        <end position="52"/>
    </location>
</feature>
<evidence type="ECO:0000256" key="1">
    <source>
        <dbReference type="SAM" id="MobiDB-lite"/>
    </source>
</evidence>
<reference evidence="2 3" key="2">
    <citation type="submission" date="2020-07" db="EMBL/GenBank/DDBJ databases">
        <title>Genome assembly of wild tea tree DASZ reveals pedigree and selection history of tea varieties.</title>
        <authorList>
            <person name="Zhang W."/>
        </authorList>
    </citation>
    <scope>NUCLEOTIDE SEQUENCE [LARGE SCALE GENOMIC DNA]</scope>
    <source>
        <strain evidence="3">cv. G240</strain>
        <tissue evidence="2">Leaf</tissue>
    </source>
</reference>
<evidence type="ECO:0000313" key="3">
    <source>
        <dbReference type="Proteomes" id="UP000593564"/>
    </source>
</evidence>
<keyword evidence="3" id="KW-1185">Reference proteome</keyword>
<organism evidence="2 3">
    <name type="scientific">Camellia sinensis</name>
    <name type="common">Tea plant</name>
    <name type="synonym">Thea sinensis</name>
    <dbReference type="NCBI Taxonomy" id="4442"/>
    <lineage>
        <taxon>Eukaryota</taxon>
        <taxon>Viridiplantae</taxon>
        <taxon>Streptophyta</taxon>
        <taxon>Embryophyta</taxon>
        <taxon>Tracheophyta</taxon>
        <taxon>Spermatophyta</taxon>
        <taxon>Magnoliopsida</taxon>
        <taxon>eudicotyledons</taxon>
        <taxon>Gunneridae</taxon>
        <taxon>Pentapetalae</taxon>
        <taxon>asterids</taxon>
        <taxon>Ericales</taxon>
        <taxon>Theaceae</taxon>
        <taxon>Camellia</taxon>
    </lineage>
</organism>
<reference evidence="3" key="1">
    <citation type="journal article" date="2020" name="Nat. Commun.">
        <title>Genome assembly of wild tea tree DASZ reveals pedigree and selection history of tea varieties.</title>
        <authorList>
            <person name="Zhang W."/>
            <person name="Zhang Y."/>
            <person name="Qiu H."/>
            <person name="Guo Y."/>
            <person name="Wan H."/>
            <person name="Zhang X."/>
            <person name="Scossa F."/>
            <person name="Alseekh S."/>
            <person name="Zhang Q."/>
            <person name="Wang P."/>
            <person name="Xu L."/>
            <person name="Schmidt M.H."/>
            <person name="Jia X."/>
            <person name="Li D."/>
            <person name="Zhu A."/>
            <person name="Guo F."/>
            <person name="Chen W."/>
            <person name="Ni D."/>
            <person name="Usadel B."/>
            <person name="Fernie A.R."/>
            <person name="Wen W."/>
        </authorList>
    </citation>
    <scope>NUCLEOTIDE SEQUENCE [LARGE SCALE GENOMIC DNA]</scope>
    <source>
        <strain evidence="3">cv. G240</strain>
    </source>
</reference>
<comment type="caution">
    <text evidence="2">The sequence shown here is derived from an EMBL/GenBank/DDBJ whole genome shotgun (WGS) entry which is preliminary data.</text>
</comment>